<evidence type="ECO:0000256" key="2">
    <source>
        <dbReference type="ARBA" id="ARBA00022692"/>
    </source>
</evidence>
<feature type="transmembrane region" description="Helical" evidence="5">
    <location>
        <begin position="58"/>
        <end position="75"/>
    </location>
</feature>
<evidence type="ECO:0000256" key="3">
    <source>
        <dbReference type="ARBA" id="ARBA00022989"/>
    </source>
</evidence>
<dbReference type="Pfam" id="PF01124">
    <property type="entry name" value="MAPEG"/>
    <property type="match status" value="1"/>
</dbReference>
<dbReference type="InterPro" id="IPR023352">
    <property type="entry name" value="MAPEG-like_dom_sf"/>
</dbReference>
<dbReference type="InterPro" id="IPR001129">
    <property type="entry name" value="Membr-assoc_MAPEG"/>
</dbReference>
<evidence type="ECO:0000256" key="5">
    <source>
        <dbReference type="SAM" id="Phobius"/>
    </source>
</evidence>
<evidence type="ECO:0000256" key="1">
    <source>
        <dbReference type="ARBA" id="ARBA00004370"/>
    </source>
</evidence>
<dbReference type="Proteomes" id="UP000198862">
    <property type="component" value="Unassembled WGS sequence"/>
</dbReference>
<evidence type="ECO:0000256" key="4">
    <source>
        <dbReference type="ARBA" id="ARBA00023136"/>
    </source>
</evidence>
<dbReference type="EMBL" id="FOLO01000013">
    <property type="protein sequence ID" value="SFC62532.1"/>
    <property type="molecule type" value="Genomic_DNA"/>
</dbReference>
<keyword evidence="4 5" id="KW-0472">Membrane</keyword>
<dbReference type="PANTHER" id="PTHR35371">
    <property type="entry name" value="INNER MEMBRANE PROTEIN"/>
    <property type="match status" value="1"/>
</dbReference>
<dbReference type="RefSeq" id="WP_091983500.1">
    <property type="nucleotide sequence ID" value="NZ_FOLO01000013.1"/>
</dbReference>
<gene>
    <name evidence="6" type="ORF">SAMN02745724_02143</name>
</gene>
<dbReference type="PANTHER" id="PTHR35371:SF1">
    <property type="entry name" value="BLR7753 PROTEIN"/>
    <property type="match status" value="1"/>
</dbReference>
<keyword evidence="2 5" id="KW-0812">Transmembrane</keyword>
<dbReference type="OrthoDB" id="513661at2"/>
<evidence type="ECO:0000313" key="6">
    <source>
        <dbReference type="EMBL" id="SFC62532.1"/>
    </source>
</evidence>
<dbReference type="SUPFAM" id="SSF161084">
    <property type="entry name" value="MAPEG domain-like"/>
    <property type="match status" value="1"/>
</dbReference>
<dbReference type="STRING" id="1123010.SAMN02745724_02143"/>
<sequence length="128" mass="14499">METIIICAFIAALIPYLAKLPLAFAMNKESKYDNKHPREQQTRLTGFGARTLAAHQNSFESLIVFSVAIAVVLATENTSQTIQILAIIYVLARIGYCLMYYFNQSTMRSLIWFISFICPLAMIWLSLP</sequence>
<feature type="transmembrane region" description="Helical" evidence="5">
    <location>
        <begin position="109"/>
        <end position="127"/>
    </location>
</feature>
<reference evidence="6 7" key="1">
    <citation type="submission" date="2016-10" db="EMBL/GenBank/DDBJ databases">
        <authorList>
            <person name="de Groot N.N."/>
        </authorList>
    </citation>
    <scope>NUCLEOTIDE SEQUENCE [LARGE SCALE GENOMIC DNA]</scope>
    <source>
        <strain evidence="6 7">DSM 6059</strain>
    </source>
</reference>
<proteinExistence type="predicted"/>
<dbReference type="Gene3D" id="1.20.120.550">
    <property type="entry name" value="Membrane associated eicosanoid/glutathione metabolism-like domain"/>
    <property type="match status" value="1"/>
</dbReference>
<dbReference type="AlphaFoldDB" id="A0A1I1KQI4"/>
<accession>A0A1I1KQI4</accession>
<keyword evidence="3 5" id="KW-1133">Transmembrane helix</keyword>
<evidence type="ECO:0000313" key="7">
    <source>
        <dbReference type="Proteomes" id="UP000198862"/>
    </source>
</evidence>
<organism evidence="6 7">
    <name type="scientific">Pseudoalteromonas denitrificans DSM 6059</name>
    <dbReference type="NCBI Taxonomy" id="1123010"/>
    <lineage>
        <taxon>Bacteria</taxon>
        <taxon>Pseudomonadati</taxon>
        <taxon>Pseudomonadota</taxon>
        <taxon>Gammaproteobacteria</taxon>
        <taxon>Alteromonadales</taxon>
        <taxon>Pseudoalteromonadaceae</taxon>
        <taxon>Pseudoalteromonas</taxon>
    </lineage>
</organism>
<comment type="subcellular location">
    <subcellularLocation>
        <location evidence="1">Membrane</location>
    </subcellularLocation>
</comment>
<feature type="transmembrane region" description="Helical" evidence="5">
    <location>
        <begin position="82"/>
        <end position="103"/>
    </location>
</feature>
<keyword evidence="7" id="KW-1185">Reference proteome</keyword>
<name>A0A1I1KQI4_9GAMM</name>
<protein>
    <submittedName>
        <fullName evidence="6">Uncharacterized conserved protein, MAPEG superfamily</fullName>
    </submittedName>
</protein>
<dbReference type="GO" id="GO:0016020">
    <property type="term" value="C:membrane"/>
    <property type="evidence" value="ECO:0007669"/>
    <property type="project" value="UniProtKB-SubCell"/>
</dbReference>